<dbReference type="InterPro" id="IPR055438">
    <property type="entry name" value="AstE_AspA_cat"/>
</dbReference>
<dbReference type="Gene3D" id="2.60.40.10">
    <property type="entry name" value="Immunoglobulins"/>
    <property type="match status" value="1"/>
</dbReference>
<feature type="region of interest" description="Disordered" evidence="5">
    <location>
        <begin position="191"/>
        <end position="214"/>
    </location>
</feature>
<dbReference type="STRING" id="588898.BB347_02875"/>
<sequence>MQRNSLTRRTALSLTAGSVLASIGAVTASTTDGGVSRESFNIREGTDEETTVYVTTADADGPTAVVLGGVHGNEVAGFTAAEDIADWSIDVGTLVIIPEASAVAVERGTRTDDEGDDLNRQFPEGSEPRTELAQALWDVVTDYDADAVIDLHESTGIYAGDPVDGVGQAIFHSSDEEATAAASNAIETVNEDSVDDPDKSFQSGGFTGPNSDPRGLLVHKASRELDAQSYLVETVSTDVDLDTRVNWQYQLVAYLLEDELFVNTEFQTDDIPAIFEADPSETPGEDPEEEPDDAEDEEPDDAEDEEPDDSEDEEPDESEDEPDEPADDEDDDADDEDADDVDDEDEDEVEDDDEADDDDEAEDEDEDDDDEAEDDEDEEDVDEDADDVDDEDDEDEDDDEADDEDETVEPLTAEIETTPSDADDRTFDCGETIEFDASPSSTPNEEIVSYEWDLGGDGCIDETEECIDITIGSNGDHTVVLHVTDDAGEEATDEISLTTN</sequence>
<accession>A0A1N6YK26</accession>
<evidence type="ECO:0000256" key="3">
    <source>
        <dbReference type="ARBA" id="ARBA00022801"/>
    </source>
</evidence>
<name>A0A1N6YK26_9EURY</name>
<dbReference type="InterPro" id="IPR035986">
    <property type="entry name" value="PKD_dom_sf"/>
</dbReference>
<comment type="cofactor">
    <cofactor evidence="1">
        <name>Zn(2+)</name>
        <dbReference type="ChEBI" id="CHEBI:29105"/>
    </cofactor>
</comment>
<dbReference type="Proteomes" id="UP000185687">
    <property type="component" value="Unassembled WGS sequence"/>
</dbReference>
<dbReference type="AlphaFoldDB" id="A0A1N6YK26"/>
<feature type="compositionally biased region" description="Acidic residues" evidence="5">
    <location>
        <begin position="283"/>
        <end position="408"/>
    </location>
</feature>
<evidence type="ECO:0000256" key="1">
    <source>
        <dbReference type="ARBA" id="ARBA00001947"/>
    </source>
</evidence>
<dbReference type="GeneID" id="30954852"/>
<dbReference type="Gene3D" id="3.40.630.10">
    <property type="entry name" value="Zn peptidases"/>
    <property type="match status" value="1"/>
</dbReference>
<dbReference type="OrthoDB" id="170089at2157"/>
<dbReference type="InterPro" id="IPR053138">
    <property type="entry name" value="N-alpha-Ac-DABA_deacetylase"/>
</dbReference>
<dbReference type="RefSeq" id="WP_083687681.1">
    <property type="nucleotide sequence ID" value="NZ_CP019327.1"/>
</dbReference>
<evidence type="ECO:0000313" key="8">
    <source>
        <dbReference type="Proteomes" id="UP000185687"/>
    </source>
</evidence>
<dbReference type="Pfam" id="PF24827">
    <property type="entry name" value="AstE_AspA_cat"/>
    <property type="match status" value="1"/>
</dbReference>
<feature type="region of interest" description="Disordered" evidence="5">
    <location>
        <begin position="106"/>
        <end position="129"/>
    </location>
</feature>
<evidence type="ECO:0000256" key="5">
    <source>
        <dbReference type="SAM" id="MobiDB-lite"/>
    </source>
</evidence>
<proteinExistence type="predicted"/>
<dbReference type="PANTHER" id="PTHR37326">
    <property type="entry name" value="BLL3975 PROTEIN"/>
    <property type="match status" value="1"/>
</dbReference>
<reference evidence="7 8" key="1">
    <citation type="submission" date="2017-01" db="EMBL/GenBank/DDBJ databases">
        <authorList>
            <person name="Mah S.A."/>
            <person name="Swanson W.J."/>
            <person name="Moy G.W."/>
            <person name="Vacquier V.D."/>
        </authorList>
    </citation>
    <scope>NUCLEOTIDE SEQUENCE [LARGE SCALE GENOMIC DNA]</scope>
    <source>
        <strain evidence="7 8">CGMCC 1.8909</strain>
    </source>
</reference>
<feature type="compositionally biased region" description="Polar residues" evidence="5">
    <location>
        <begin position="200"/>
        <end position="210"/>
    </location>
</feature>
<dbReference type="PROSITE" id="PS50093">
    <property type="entry name" value="PKD"/>
    <property type="match status" value="1"/>
</dbReference>
<dbReference type="Pfam" id="PF18911">
    <property type="entry name" value="PKD_4"/>
    <property type="match status" value="1"/>
</dbReference>
<dbReference type="GO" id="GO:0046872">
    <property type="term" value="F:metal ion binding"/>
    <property type="evidence" value="ECO:0007669"/>
    <property type="project" value="UniProtKB-KW"/>
</dbReference>
<evidence type="ECO:0000259" key="6">
    <source>
        <dbReference type="PROSITE" id="PS50093"/>
    </source>
</evidence>
<evidence type="ECO:0000256" key="4">
    <source>
        <dbReference type="ARBA" id="ARBA00022833"/>
    </source>
</evidence>
<feature type="domain" description="PKD" evidence="6">
    <location>
        <begin position="416"/>
        <end position="500"/>
    </location>
</feature>
<dbReference type="SUPFAM" id="SSF53187">
    <property type="entry name" value="Zn-dependent exopeptidases"/>
    <property type="match status" value="1"/>
</dbReference>
<keyword evidence="3" id="KW-0378">Hydrolase</keyword>
<organism evidence="7 8">
    <name type="scientific">Natronorubrum daqingense</name>
    <dbReference type="NCBI Taxonomy" id="588898"/>
    <lineage>
        <taxon>Archaea</taxon>
        <taxon>Methanobacteriati</taxon>
        <taxon>Methanobacteriota</taxon>
        <taxon>Stenosarchaea group</taxon>
        <taxon>Halobacteria</taxon>
        <taxon>Halobacteriales</taxon>
        <taxon>Natrialbaceae</taxon>
        <taxon>Natronorubrum</taxon>
    </lineage>
</organism>
<keyword evidence="8" id="KW-1185">Reference proteome</keyword>
<keyword evidence="2" id="KW-0479">Metal-binding</keyword>
<dbReference type="InterPro" id="IPR013783">
    <property type="entry name" value="Ig-like_fold"/>
</dbReference>
<evidence type="ECO:0000256" key="2">
    <source>
        <dbReference type="ARBA" id="ARBA00022723"/>
    </source>
</evidence>
<dbReference type="EMBL" id="FTNP01000001">
    <property type="protein sequence ID" value="SIR14937.1"/>
    <property type="molecule type" value="Genomic_DNA"/>
</dbReference>
<gene>
    <name evidence="7" type="ORF">SAMN05421809_0470</name>
</gene>
<dbReference type="GO" id="GO:0016788">
    <property type="term" value="F:hydrolase activity, acting on ester bonds"/>
    <property type="evidence" value="ECO:0007669"/>
    <property type="project" value="InterPro"/>
</dbReference>
<dbReference type="CDD" id="cd00146">
    <property type="entry name" value="PKD"/>
    <property type="match status" value="1"/>
</dbReference>
<protein>
    <submittedName>
        <fullName evidence="7">PKD domain-containing protein</fullName>
    </submittedName>
</protein>
<dbReference type="InterPro" id="IPR000601">
    <property type="entry name" value="PKD_dom"/>
</dbReference>
<feature type="region of interest" description="Disordered" evidence="5">
    <location>
        <begin position="275"/>
        <end position="426"/>
    </location>
</feature>
<evidence type="ECO:0000313" key="7">
    <source>
        <dbReference type="EMBL" id="SIR14937.1"/>
    </source>
</evidence>
<dbReference type="SUPFAM" id="SSF49299">
    <property type="entry name" value="PKD domain"/>
    <property type="match status" value="1"/>
</dbReference>
<dbReference type="PANTHER" id="PTHR37326:SF1">
    <property type="entry name" value="BLL3975 PROTEIN"/>
    <property type="match status" value="1"/>
</dbReference>
<keyword evidence="4" id="KW-0862">Zinc</keyword>